<keyword evidence="3 10" id="KW-0732">Signal</keyword>
<proteinExistence type="predicted"/>
<evidence type="ECO:0000256" key="4">
    <source>
        <dbReference type="ARBA" id="ARBA00022824"/>
    </source>
</evidence>
<accession>A0ABP1R125</accession>
<name>A0ABP1R125_9HEXA</name>
<reference evidence="12 13" key="1">
    <citation type="submission" date="2024-08" db="EMBL/GenBank/DDBJ databases">
        <authorList>
            <person name="Cucini C."/>
            <person name="Frati F."/>
        </authorList>
    </citation>
    <scope>NUCLEOTIDE SEQUENCE [LARGE SCALE GENOMIC DNA]</scope>
</reference>
<keyword evidence="5" id="KW-0249">Electron transport</keyword>
<evidence type="ECO:0000313" key="13">
    <source>
        <dbReference type="Proteomes" id="UP001642540"/>
    </source>
</evidence>
<evidence type="ECO:0000256" key="5">
    <source>
        <dbReference type="ARBA" id="ARBA00022982"/>
    </source>
</evidence>
<organism evidence="12 13">
    <name type="scientific">Orchesella dallaii</name>
    <dbReference type="NCBI Taxonomy" id="48710"/>
    <lineage>
        <taxon>Eukaryota</taxon>
        <taxon>Metazoa</taxon>
        <taxon>Ecdysozoa</taxon>
        <taxon>Arthropoda</taxon>
        <taxon>Hexapoda</taxon>
        <taxon>Collembola</taxon>
        <taxon>Entomobryomorpha</taxon>
        <taxon>Entomobryoidea</taxon>
        <taxon>Orchesellidae</taxon>
        <taxon>Orchesellinae</taxon>
        <taxon>Orchesella</taxon>
    </lineage>
</organism>
<keyword evidence="9" id="KW-0472">Membrane</keyword>
<evidence type="ECO:0000256" key="8">
    <source>
        <dbReference type="ARBA" id="ARBA00023284"/>
    </source>
</evidence>
<evidence type="ECO:0000256" key="9">
    <source>
        <dbReference type="SAM" id="Phobius"/>
    </source>
</evidence>
<feature type="domain" description="Thioredoxin" evidence="11">
    <location>
        <begin position="34"/>
        <end position="128"/>
    </location>
</feature>
<dbReference type="EMBL" id="CAXLJM020000046">
    <property type="protein sequence ID" value="CAL8111761.1"/>
    <property type="molecule type" value="Genomic_DNA"/>
</dbReference>
<comment type="caution">
    <text evidence="12">The sequence shown here is derived from an EMBL/GenBank/DDBJ whole genome shotgun (WGS) entry which is preliminary data.</text>
</comment>
<evidence type="ECO:0000256" key="3">
    <source>
        <dbReference type="ARBA" id="ARBA00022729"/>
    </source>
</evidence>
<dbReference type="InterPro" id="IPR013766">
    <property type="entry name" value="Thioredoxin_domain"/>
</dbReference>
<protein>
    <recommendedName>
        <fullName evidence="11">Thioredoxin domain-containing protein</fullName>
    </recommendedName>
</protein>
<keyword evidence="2" id="KW-0813">Transport</keyword>
<dbReference type="Proteomes" id="UP001642540">
    <property type="component" value="Unassembled WGS sequence"/>
</dbReference>
<dbReference type="InterPro" id="IPR052454">
    <property type="entry name" value="TMX_domain-containing"/>
</dbReference>
<evidence type="ECO:0000259" key="11">
    <source>
        <dbReference type="Pfam" id="PF00085"/>
    </source>
</evidence>
<dbReference type="PANTHER" id="PTHR46107">
    <property type="entry name" value="DUMPY: SHORTER THAN WILD-TYPE"/>
    <property type="match status" value="1"/>
</dbReference>
<evidence type="ECO:0000256" key="2">
    <source>
        <dbReference type="ARBA" id="ARBA00022448"/>
    </source>
</evidence>
<keyword evidence="13" id="KW-1185">Reference proteome</keyword>
<evidence type="ECO:0000256" key="1">
    <source>
        <dbReference type="ARBA" id="ARBA00004389"/>
    </source>
</evidence>
<gene>
    <name evidence="12" type="ORF">ODALV1_LOCUS15335</name>
</gene>
<feature type="chain" id="PRO_5046497159" description="Thioredoxin domain-containing protein" evidence="10">
    <location>
        <begin position="30"/>
        <end position="224"/>
    </location>
</feature>
<comment type="subcellular location">
    <subcellularLocation>
        <location evidence="1">Endoplasmic reticulum membrane</location>
        <topology evidence="1">Single-pass membrane protein</topology>
    </subcellularLocation>
</comment>
<dbReference type="InterPro" id="IPR036249">
    <property type="entry name" value="Thioredoxin-like_sf"/>
</dbReference>
<dbReference type="Pfam" id="PF00085">
    <property type="entry name" value="Thioredoxin"/>
    <property type="match status" value="1"/>
</dbReference>
<dbReference type="Gene3D" id="3.40.30.10">
    <property type="entry name" value="Glutaredoxin"/>
    <property type="match status" value="1"/>
</dbReference>
<sequence>MISAPIKRFLYSAFFFCLIAIGNTTGGDGEKLKVVELSNHNWELVLNGKWVMIFTDHSACESCSDLQPIWEKFSKWSDGLGIQVGQVEVSNNPTLAGRFMIRSLPQFFYVEDGKFRALKAPLTKADLFLYLERKSWENVEPIPDWKSPSSTLLAVVARLLRMAKYLKNSMNTMRTHYGISTPIAYLIIGFEVFIFGFLLGFLMIVLIKLTTPSRKTIPMKLRLK</sequence>
<evidence type="ECO:0000256" key="7">
    <source>
        <dbReference type="ARBA" id="ARBA00023157"/>
    </source>
</evidence>
<feature type="transmembrane region" description="Helical" evidence="9">
    <location>
        <begin position="183"/>
        <end position="207"/>
    </location>
</feature>
<keyword evidence="7" id="KW-1015">Disulfide bond</keyword>
<keyword evidence="4" id="KW-0256">Endoplasmic reticulum</keyword>
<dbReference type="SUPFAM" id="SSF52833">
    <property type="entry name" value="Thioredoxin-like"/>
    <property type="match status" value="1"/>
</dbReference>
<evidence type="ECO:0000313" key="12">
    <source>
        <dbReference type="EMBL" id="CAL8111761.1"/>
    </source>
</evidence>
<feature type="signal peptide" evidence="10">
    <location>
        <begin position="1"/>
        <end position="29"/>
    </location>
</feature>
<keyword evidence="6 9" id="KW-1133">Transmembrane helix</keyword>
<keyword evidence="8" id="KW-0676">Redox-active center</keyword>
<dbReference type="PANTHER" id="PTHR46107:SF3">
    <property type="entry name" value="THIOREDOXIN DOMAIN-CONTAINING PROTEIN"/>
    <property type="match status" value="1"/>
</dbReference>
<keyword evidence="9" id="KW-0812">Transmembrane</keyword>
<evidence type="ECO:0000256" key="6">
    <source>
        <dbReference type="ARBA" id="ARBA00022989"/>
    </source>
</evidence>
<evidence type="ECO:0000256" key="10">
    <source>
        <dbReference type="SAM" id="SignalP"/>
    </source>
</evidence>